<organism evidence="4 5">
    <name type="scientific">Dictyostelium purpureum</name>
    <name type="common">Slime mold</name>
    <dbReference type="NCBI Taxonomy" id="5786"/>
    <lineage>
        <taxon>Eukaryota</taxon>
        <taxon>Amoebozoa</taxon>
        <taxon>Evosea</taxon>
        <taxon>Eumycetozoa</taxon>
        <taxon>Dictyostelia</taxon>
        <taxon>Dictyosteliales</taxon>
        <taxon>Dictyosteliaceae</taxon>
        <taxon>Dictyostelium</taxon>
    </lineage>
</organism>
<evidence type="ECO:0000256" key="1">
    <source>
        <dbReference type="SAM" id="MobiDB-lite"/>
    </source>
</evidence>
<feature type="compositionally biased region" description="Polar residues" evidence="1">
    <location>
        <begin position="101"/>
        <end position="120"/>
    </location>
</feature>
<dbReference type="GO" id="GO:0005547">
    <property type="term" value="F:phosphatidylinositol-3,4,5-trisphosphate binding"/>
    <property type="evidence" value="ECO:0007669"/>
    <property type="project" value="UniProtKB-ARBA"/>
</dbReference>
<name>F0ZAY1_DICPU</name>
<evidence type="ECO:0000313" key="4">
    <source>
        <dbReference type="EMBL" id="EGC38908.1"/>
    </source>
</evidence>
<dbReference type="InterPro" id="IPR051092">
    <property type="entry name" value="FYVE_RhoGEF_PH"/>
</dbReference>
<dbReference type="SUPFAM" id="SSF48065">
    <property type="entry name" value="DBL homology domain (DH-domain)"/>
    <property type="match status" value="1"/>
</dbReference>
<dbReference type="KEGG" id="dpp:DICPUDRAFT_148367"/>
<feature type="compositionally biased region" description="Polar residues" evidence="1">
    <location>
        <begin position="826"/>
        <end position="837"/>
    </location>
</feature>
<dbReference type="SMART" id="SM00325">
    <property type="entry name" value="RhoGEF"/>
    <property type="match status" value="1"/>
</dbReference>
<dbReference type="InterPro" id="IPR011993">
    <property type="entry name" value="PH-like_dom_sf"/>
</dbReference>
<dbReference type="eggNOG" id="KOG4424">
    <property type="taxonomic scope" value="Eukaryota"/>
</dbReference>
<evidence type="ECO:0000313" key="5">
    <source>
        <dbReference type="Proteomes" id="UP000001064"/>
    </source>
</evidence>
<feature type="compositionally biased region" description="Low complexity" evidence="1">
    <location>
        <begin position="76"/>
        <end position="100"/>
    </location>
</feature>
<dbReference type="GO" id="GO:0005085">
    <property type="term" value="F:guanyl-nucleotide exchange factor activity"/>
    <property type="evidence" value="ECO:0000318"/>
    <property type="project" value="GO_Central"/>
</dbReference>
<dbReference type="PROSITE" id="PS50010">
    <property type="entry name" value="DH_2"/>
    <property type="match status" value="1"/>
</dbReference>
<dbReference type="Gene3D" id="1.20.900.10">
    <property type="entry name" value="Dbl homology (DH) domain"/>
    <property type="match status" value="1"/>
</dbReference>
<dbReference type="GeneID" id="10506361"/>
<dbReference type="InterPro" id="IPR001849">
    <property type="entry name" value="PH_domain"/>
</dbReference>
<gene>
    <name evidence="4" type="ORF">DICPUDRAFT_148367</name>
</gene>
<dbReference type="SUPFAM" id="SSF50729">
    <property type="entry name" value="PH domain-like"/>
    <property type="match status" value="2"/>
</dbReference>
<evidence type="ECO:0000259" key="3">
    <source>
        <dbReference type="PROSITE" id="PS50010"/>
    </source>
</evidence>
<proteinExistence type="predicted"/>
<dbReference type="GO" id="GO:0005829">
    <property type="term" value="C:cytosol"/>
    <property type="evidence" value="ECO:0007669"/>
    <property type="project" value="UniProtKB-ARBA"/>
</dbReference>
<dbReference type="Proteomes" id="UP000001064">
    <property type="component" value="Unassembled WGS sequence"/>
</dbReference>
<feature type="domain" description="DH" evidence="3">
    <location>
        <begin position="145"/>
        <end position="336"/>
    </location>
</feature>
<dbReference type="RefSeq" id="XP_003284588.1">
    <property type="nucleotide sequence ID" value="XM_003284540.1"/>
</dbReference>
<dbReference type="AlphaFoldDB" id="F0ZAY1"/>
<feature type="region of interest" description="Disordered" evidence="1">
    <location>
        <begin position="14"/>
        <end position="140"/>
    </location>
</feature>
<feature type="region of interest" description="Disordered" evidence="1">
    <location>
        <begin position="565"/>
        <end position="611"/>
    </location>
</feature>
<dbReference type="EMBL" id="GL870967">
    <property type="protein sequence ID" value="EGC38908.1"/>
    <property type="molecule type" value="Genomic_DNA"/>
</dbReference>
<dbReference type="OMA" id="LNDLMIM"/>
<dbReference type="PANTHER" id="PTHR12673:SF150">
    <property type="entry name" value="PLECKSTRIN DOMAIN-CONTAINING PROTEIN"/>
    <property type="match status" value="1"/>
</dbReference>
<dbReference type="InterPro" id="IPR035899">
    <property type="entry name" value="DBL_dom_sf"/>
</dbReference>
<keyword evidence="5" id="KW-1185">Reference proteome</keyword>
<dbReference type="OrthoDB" id="10261837at2759"/>
<feature type="compositionally biased region" description="Polar residues" evidence="1">
    <location>
        <begin position="44"/>
        <end position="71"/>
    </location>
</feature>
<reference evidence="5" key="1">
    <citation type="journal article" date="2011" name="Genome Biol.">
        <title>Comparative genomics of the social amoebae Dictyostelium discoideum and Dictyostelium purpureum.</title>
        <authorList>
            <consortium name="US DOE Joint Genome Institute (JGI-PGF)"/>
            <person name="Sucgang R."/>
            <person name="Kuo A."/>
            <person name="Tian X."/>
            <person name="Salerno W."/>
            <person name="Parikh A."/>
            <person name="Feasley C.L."/>
            <person name="Dalin E."/>
            <person name="Tu H."/>
            <person name="Huang E."/>
            <person name="Barry K."/>
            <person name="Lindquist E."/>
            <person name="Shapiro H."/>
            <person name="Bruce D."/>
            <person name="Schmutz J."/>
            <person name="Salamov A."/>
            <person name="Fey P."/>
            <person name="Gaudet P."/>
            <person name="Anjard C."/>
            <person name="Babu M.M."/>
            <person name="Basu S."/>
            <person name="Bushmanova Y."/>
            <person name="van der Wel H."/>
            <person name="Katoh-Kurasawa M."/>
            <person name="Dinh C."/>
            <person name="Coutinho P.M."/>
            <person name="Saito T."/>
            <person name="Elias M."/>
            <person name="Schaap P."/>
            <person name="Kay R.R."/>
            <person name="Henrissat B."/>
            <person name="Eichinger L."/>
            <person name="Rivero F."/>
            <person name="Putnam N.H."/>
            <person name="West C.M."/>
            <person name="Loomis W.F."/>
            <person name="Chisholm R.L."/>
            <person name="Shaulsky G."/>
            <person name="Strassmann J.E."/>
            <person name="Queller D.C."/>
            <person name="Kuspa A."/>
            <person name="Grigoriev I.V."/>
        </authorList>
    </citation>
    <scope>NUCLEOTIDE SEQUENCE [LARGE SCALE GENOMIC DNA]</scope>
    <source>
        <strain evidence="5">QSDP1</strain>
    </source>
</reference>
<dbReference type="PROSITE" id="PS50003">
    <property type="entry name" value="PH_DOMAIN"/>
    <property type="match status" value="1"/>
</dbReference>
<dbReference type="InParanoid" id="F0ZAY1"/>
<dbReference type="SMART" id="SM00233">
    <property type="entry name" value="PH"/>
    <property type="match status" value="2"/>
</dbReference>
<sequence length="878" mass="99977">METLDNIIESIDDLKRPFGNDNNQSIPTEPLSPRDQIDLPSQPPLTQQKWRQTKFLSTSPTDSLNCNNSYSPDLINSANDNNENNNLMNSSGSSGITSSTEIPTNTIQFNKSGINNSSDSIRNKKNKNLSNHRLRKNSTTLSKEKRGNILREILSTEQAYLSFLKIIVDVYISKIKEKDIIPPNDIDGIFSNIEAIKSANEEILAKLKEKIENHNSPSFPEQVEISDIFLEFGPFLKIYSIYVNNYYNKAIQIIKLNTNTNKKFKNYLIECKNNSFSKKLDLNDLMIMPIQRLPRYILLLEELIQYTPQKTEENEHKKLIEAKNIMKDVASFVNSSTVDKQGPLEILTRVQQILGPKTGNLIQAHRRFIKSGDLVRIVFQNNTNDNSSIAGTAVSPANETLVTKNNEVYEKRTINLYLFNDILIYAVNNKFWRKLYLVDIWIRTKDIPGLENVFEIYSKSLSFIFVNQFSSSSSSTFEEWSTLIQNTINRLLEADPEAKEKRVQLLEQDDQIQRDFTFEEKQFFFESLNQTKEKSTNFKDSLIEDGIVEDRKKKIESLIIFQHPSDSNNSDYSDSEFQQSTSPPQQAPAAGGITRSSSNLNFSDSDSDMDRKKINEEKRILKKRMQTQSNQFNRTSSSVSLFTQQLTGKSTSSLSHIVLTKQNIVVQGYLTKIGEVVKNWKRRWFVFENNYLFYLKGQSSSKVLGIIPLIGSRIENIEDTSFNITTKQRTYLIIADSKSDLQMWTKAINEFYNTRDSFINNVKQQYNSNSPLSSSPKISSPSIQKRLSWLSGSLQNLNSLKPQNDKSKTIASFRFSSIIKENGELNNSGNSLVSPDLNSSVGSNGSGSGGKVDDHYEDDDCSSLSSEESISSEEEFDD</sequence>
<feature type="compositionally biased region" description="Low complexity" evidence="1">
    <location>
        <begin position="578"/>
        <end position="604"/>
    </location>
</feature>
<dbReference type="FunFam" id="2.30.29.30:FF:000286">
    <property type="entry name" value="PH-protein kinase domain containing protein"/>
    <property type="match status" value="1"/>
</dbReference>
<dbReference type="Pfam" id="PF00169">
    <property type="entry name" value="PH"/>
    <property type="match status" value="1"/>
</dbReference>
<feature type="domain" description="PH" evidence="2">
    <location>
        <begin position="663"/>
        <end position="753"/>
    </location>
</feature>
<feature type="compositionally biased region" description="Basic residues" evidence="1">
    <location>
        <begin position="123"/>
        <end position="136"/>
    </location>
</feature>
<dbReference type="VEuPathDB" id="AmoebaDB:DICPUDRAFT_148367"/>
<dbReference type="Pfam" id="PF00621">
    <property type="entry name" value="RhoGEF"/>
    <property type="match status" value="1"/>
</dbReference>
<dbReference type="PANTHER" id="PTHR12673">
    <property type="entry name" value="FACIOGENITAL DYSPLASIA PROTEIN"/>
    <property type="match status" value="1"/>
</dbReference>
<evidence type="ECO:0008006" key="6">
    <source>
        <dbReference type="Google" id="ProtNLM"/>
    </source>
</evidence>
<accession>F0ZAY1</accession>
<dbReference type="InterPro" id="IPR000219">
    <property type="entry name" value="DH_dom"/>
</dbReference>
<protein>
    <recommendedName>
        <fullName evidence="6">Pleckstrin domain-containing protein</fullName>
    </recommendedName>
</protein>
<dbReference type="CDD" id="cd00160">
    <property type="entry name" value="RhoGEF"/>
    <property type="match status" value="1"/>
</dbReference>
<feature type="region of interest" description="Disordered" evidence="1">
    <location>
        <begin position="826"/>
        <end position="878"/>
    </location>
</feature>
<dbReference type="Gene3D" id="2.30.29.30">
    <property type="entry name" value="Pleckstrin-homology domain (PH domain)/Phosphotyrosine-binding domain (PTB)"/>
    <property type="match status" value="2"/>
</dbReference>
<dbReference type="GO" id="GO:0005737">
    <property type="term" value="C:cytoplasm"/>
    <property type="evidence" value="ECO:0000318"/>
    <property type="project" value="GO_Central"/>
</dbReference>
<evidence type="ECO:0000259" key="2">
    <source>
        <dbReference type="PROSITE" id="PS50003"/>
    </source>
</evidence>